<dbReference type="SMART" id="SM00234">
    <property type="entry name" value="START"/>
    <property type="match status" value="1"/>
</dbReference>
<dbReference type="GO" id="GO:0099044">
    <property type="term" value="P:vesicle tethering to endoplasmic reticulum"/>
    <property type="evidence" value="ECO:0007669"/>
    <property type="project" value="TreeGrafter"/>
</dbReference>
<dbReference type="InterPro" id="IPR002913">
    <property type="entry name" value="START_lipid-bd_dom"/>
</dbReference>
<dbReference type="Pfam" id="PF01852">
    <property type="entry name" value="START"/>
    <property type="match status" value="1"/>
</dbReference>
<gene>
    <name evidence="2" type="primary">strl-1</name>
    <name evidence="2" type="ORF">Tcan_10260</name>
</gene>
<protein>
    <submittedName>
        <fullName evidence="2">Steroidogenic acute regulatory-like protein 1</fullName>
    </submittedName>
</protein>
<evidence type="ECO:0000313" key="3">
    <source>
        <dbReference type="Proteomes" id="UP000031036"/>
    </source>
</evidence>
<dbReference type="AlphaFoldDB" id="A0A0B2UNK5"/>
<dbReference type="PROSITE" id="PS50848">
    <property type="entry name" value="START"/>
    <property type="match status" value="1"/>
</dbReference>
<organism evidence="2 3">
    <name type="scientific">Toxocara canis</name>
    <name type="common">Canine roundworm</name>
    <dbReference type="NCBI Taxonomy" id="6265"/>
    <lineage>
        <taxon>Eukaryota</taxon>
        <taxon>Metazoa</taxon>
        <taxon>Ecdysozoa</taxon>
        <taxon>Nematoda</taxon>
        <taxon>Chromadorea</taxon>
        <taxon>Rhabditida</taxon>
        <taxon>Spirurina</taxon>
        <taxon>Ascaridomorpha</taxon>
        <taxon>Ascaridoidea</taxon>
        <taxon>Toxocaridae</taxon>
        <taxon>Toxocara</taxon>
    </lineage>
</organism>
<name>A0A0B2UNK5_TOXCA</name>
<evidence type="ECO:0000259" key="1">
    <source>
        <dbReference type="PROSITE" id="PS50848"/>
    </source>
</evidence>
<dbReference type="OMA" id="MCVDFKE"/>
<dbReference type="GO" id="GO:0008289">
    <property type="term" value="F:lipid binding"/>
    <property type="evidence" value="ECO:0007669"/>
    <property type="project" value="InterPro"/>
</dbReference>
<dbReference type="EMBL" id="JPKZ01022854">
    <property type="protein sequence ID" value="KHN70657.1"/>
    <property type="molecule type" value="Genomic_DNA"/>
</dbReference>
<keyword evidence="3" id="KW-1185">Reference proteome</keyword>
<dbReference type="OrthoDB" id="74575at2759"/>
<dbReference type="InterPro" id="IPR051869">
    <property type="entry name" value="STARD3"/>
</dbReference>
<dbReference type="GO" id="GO:0005789">
    <property type="term" value="C:endoplasmic reticulum membrane"/>
    <property type="evidence" value="ECO:0007669"/>
    <property type="project" value="TreeGrafter"/>
</dbReference>
<dbReference type="STRING" id="6265.A0A0B2UNK5"/>
<comment type="caution">
    <text evidence="2">The sequence shown here is derived from an EMBL/GenBank/DDBJ whole genome shotgun (WGS) entry which is preliminary data.</text>
</comment>
<dbReference type="Proteomes" id="UP000031036">
    <property type="component" value="Unassembled WGS sequence"/>
</dbReference>
<evidence type="ECO:0000313" key="2">
    <source>
        <dbReference type="EMBL" id="KHN70657.1"/>
    </source>
</evidence>
<dbReference type="GO" id="GO:0031902">
    <property type="term" value="C:late endosome membrane"/>
    <property type="evidence" value="ECO:0007669"/>
    <property type="project" value="TreeGrafter"/>
</dbReference>
<dbReference type="Gene3D" id="3.30.530.20">
    <property type="match status" value="1"/>
</dbReference>
<dbReference type="SUPFAM" id="SSF55961">
    <property type="entry name" value="Bet v1-like"/>
    <property type="match status" value="1"/>
</dbReference>
<dbReference type="PANTHER" id="PTHR46121:SF3">
    <property type="entry name" value="STEROIDOGENIC ACUTE REGULATORY-LIKE PROTEIN 1"/>
    <property type="match status" value="1"/>
</dbReference>
<feature type="domain" description="START" evidence="1">
    <location>
        <begin position="45"/>
        <end position="230"/>
    </location>
</feature>
<proteinExistence type="predicted"/>
<dbReference type="InterPro" id="IPR023393">
    <property type="entry name" value="START-like_dom_sf"/>
</dbReference>
<dbReference type="PANTHER" id="PTHR46121">
    <property type="entry name" value="STEROIDOGENIC ACUTE REGULATORY PROTEIN-LIKE"/>
    <property type="match status" value="1"/>
</dbReference>
<accession>A0A0B2UNK5</accession>
<sequence>MVSVKLLGVDDVLCEAYMEYAPALKNAEAAFNEALDVFGDEDFESKKGWKKEAESAEHDTVYSKQSSKGRLFALRGEIPGDLHTVFYDNWNDFEEISKWDSNYVFTKRVAQLSEHADVIHYGNGDILVVKDRDYVCTRIHRQYGDGFLLVACSAELPGIPETKAYVRGKLHIGAGRFMPKDSDPNVTIIDYVLCIDLKGLLPKTIVNQVMARMMLNDLACTKKHIASLKED</sequence>
<reference evidence="2 3" key="1">
    <citation type="submission" date="2014-11" db="EMBL/GenBank/DDBJ databases">
        <title>Genetic blueprint of the zoonotic pathogen Toxocara canis.</title>
        <authorList>
            <person name="Zhu X.-Q."/>
            <person name="Korhonen P.K."/>
            <person name="Cai H."/>
            <person name="Young N.D."/>
            <person name="Nejsum P."/>
            <person name="von Samson-Himmelstjerna G."/>
            <person name="Boag P.R."/>
            <person name="Tan P."/>
            <person name="Li Q."/>
            <person name="Min J."/>
            <person name="Yang Y."/>
            <person name="Wang X."/>
            <person name="Fang X."/>
            <person name="Hall R.S."/>
            <person name="Hofmann A."/>
            <person name="Sternberg P.W."/>
            <person name="Jex A.R."/>
            <person name="Gasser R.B."/>
        </authorList>
    </citation>
    <scope>NUCLEOTIDE SEQUENCE [LARGE SCALE GENOMIC DNA]</scope>
    <source>
        <strain evidence="2">PN_DK_2014</strain>
    </source>
</reference>
<dbReference type="GO" id="GO:0005765">
    <property type="term" value="C:lysosomal membrane"/>
    <property type="evidence" value="ECO:0007669"/>
    <property type="project" value="TreeGrafter"/>
</dbReference>
<dbReference type="GO" id="GO:0140284">
    <property type="term" value="C:endoplasmic reticulum-endosome membrane contact site"/>
    <property type="evidence" value="ECO:0007669"/>
    <property type="project" value="TreeGrafter"/>
</dbReference>